<dbReference type="SMART" id="SM01265">
    <property type="entry name" value="Mab-21"/>
    <property type="match status" value="1"/>
</dbReference>
<proteinExistence type="inferred from homology"/>
<dbReference type="SMR" id="C3Z4D7"/>
<feature type="region of interest" description="Disordered" evidence="2">
    <location>
        <begin position="1"/>
        <end position="203"/>
    </location>
</feature>
<evidence type="ECO:0000313" key="5">
    <source>
        <dbReference type="EMBL" id="EEN52750.1"/>
    </source>
</evidence>
<accession>C3Z4D7</accession>
<evidence type="ECO:0000259" key="3">
    <source>
        <dbReference type="Pfam" id="PF03281"/>
    </source>
</evidence>
<sequence>MPRDAGAGKGTTSEKSGVTGKGSGKKSPDEAGATGKGSGRKSPDEAGATGKGSGRKSPDEAGATGKGSGRKTPGKPGATGKGSGRKTPKAPAATVNGSGRKTPKDATRKGSGKKSPDEAGAAGKGSGKKTPDEAGATVKGRGRKTPDESGATVKRCGKKTPDEAGATGKGSCKKSPDVAGPAGKGSGRKSPVKSGATGNDRGFQTKLKKAIDNLVRVPQTDRSETAKIYNPIVRGILEEIKKIAVTEGESDIFRLQQLNSGSYFENLKVDTSNEFDFMFCIYGEKLVLQETEPDIGMVAVKLPKSSNSSLRKYLTPDGFLSPKKLLSRFRSLVERAVDTLSRAGAESPFRGLQFELTPQKDGCPAVTLMVAKKRLQISIDLVLALVAPPPWPKCTKEWKNGVTLWPNSRDIRKIKKNELHLVAKAAPPGKDPGGNKLWRLSFSQAEKDIFSGKIINPTDASHHAKTCRKDCLRCLKYIKLQLTGGVARDVDFASYHLKTVLLHAIVKQPNGWENDNLVTCIVYVIDELVQCIIKRHLPHFFIPGYNLFDPAVFRGLRHLDAVKNHFLRLNCVLQKYKRRSSLLRRLLGARKRSLENLARVENPEASHTTPIPSPHGTQQLLEVCKRG</sequence>
<dbReference type="InterPro" id="IPR024810">
    <property type="entry name" value="MAB21L/cGLR"/>
</dbReference>
<protein>
    <submittedName>
        <fullName evidence="5">Uncharacterized protein</fullName>
    </submittedName>
</protein>
<organism>
    <name type="scientific">Branchiostoma floridae</name>
    <name type="common">Florida lancelet</name>
    <name type="synonym">Amphioxus</name>
    <dbReference type="NCBI Taxonomy" id="7739"/>
    <lineage>
        <taxon>Eukaryota</taxon>
        <taxon>Metazoa</taxon>
        <taxon>Chordata</taxon>
        <taxon>Cephalochordata</taxon>
        <taxon>Leptocardii</taxon>
        <taxon>Amphioxiformes</taxon>
        <taxon>Branchiostomatidae</taxon>
        <taxon>Branchiostoma</taxon>
    </lineage>
</organism>
<dbReference type="InterPro" id="IPR046903">
    <property type="entry name" value="Mab-21-like_nuc_Trfase"/>
</dbReference>
<dbReference type="Gene3D" id="1.10.1410.40">
    <property type="match status" value="1"/>
</dbReference>
<name>C3Z4D7_BRAFL</name>
<dbReference type="Pfam" id="PF03281">
    <property type="entry name" value="Mab-21"/>
    <property type="match status" value="1"/>
</dbReference>
<dbReference type="EMBL" id="GG666578">
    <property type="protein sequence ID" value="EEN52750.1"/>
    <property type="molecule type" value="Genomic_DNA"/>
</dbReference>
<dbReference type="AlphaFoldDB" id="C3Z4D7"/>
<evidence type="ECO:0000256" key="1">
    <source>
        <dbReference type="ARBA" id="ARBA00008307"/>
    </source>
</evidence>
<evidence type="ECO:0000256" key="2">
    <source>
        <dbReference type="SAM" id="MobiDB-lite"/>
    </source>
</evidence>
<dbReference type="InParanoid" id="C3Z4D7"/>
<dbReference type="PANTHER" id="PTHR10656:SF78">
    <property type="entry name" value="CYCLIC GMP-AMP SYNTHASE-LIKE"/>
    <property type="match status" value="1"/>
</dbReference>
<reference evidence="5" key="1">
    <citation type="journal article" date="2008" name="Nature">
        <title>The amphioxus genome and the evolution of the chordate karyotype.</title>
        <authorList>
            <consortium name="US DOE Joint Genome Institute (JGI-PGF)"/>
            <person name="Putnam N.H."/>
            <person name="Butts T."/>
            <person name="Ferrier D.E.K."/>
            <person name="Furlong R.F."/>
            <person name="Hellsten U."/>
            <person name="Kawashima T."/>
            <person name="Robinson-Rechavi M."/>
            <person name="Shoguchi E."/>
            <person name="Terry A."/>
            <person name="Yu J.-K."/>
            <person name="Benito-Gutierrez E.L."/>
            <person name="Dubchak I."/>
            <person name="Garcia-Fernandez J."/>
            <person name="Gibson-Brown J.J."/>
            <person name="Grigoriev I.V."/>
            <person name="Horton A.C."/>
            <person name="de Jong P.J."/>
            <person name="Jurka J."/>
            <person name="Kapitonov V.V."/>
            <person name="Kohara Y."/>
            <person name="Kuroki Y."/>
            <person name="Lindquist E."/>
            <person name="Lucas S."/>
            <person name="Osoegawa K."/>
            <person name="Pennacchio L.A."/>
            <person name="Salamov A.A."/>
            <person name="Satou Y."/>
            <person name="Sauka-Spengler T."/>
            <person name="Schmutz J."/>
            <person name="Shin-I T."/>
            <person name="Toyoda A."/>
            <person name="Bronner-Fraser M."/>
            <person name="Fujiyama A."/>
            <person name="Holland L.Z."/>
            <person name="Holland P.W.H."/>
            <person name="Satoh N."/>
            <person name="Rokhsar D.S."/>
        </authorList>
    </citation>
    <scope>NUCLEOTIDE SEQUENCE [LARGE SCALE GENOMIC DNA]</scope>
    <source>
        <strain evidence="5">S238N-H82</strain>
        <tissue evidence="5">Testes</tissue>
    </source>
</reference>
<dbReference type="eggNOG" id="KOG3963">
    <property type="taxonomic scope" value="Eukaryota"/>
</dbReference>
<evidence type="ECO:0000259" key="4">
    <source>
        <dbReference type="Pfam" id="PF20266"/>
    </source>
</evidence>
<gene>
    <name evidence="5" type="ORF">BRAFLDRAFT_101704</name>
</gene>
<dbReference type="Pfam" id="PF20266">
    <property type="entry name" value="Mab-21_C"/>
    <property type="match status" value="1"/>
</dbReference>
<comment type="similarity">
    <text evidence="1">Belongs to the mab-21 family.</text>
</comment>
<feature type="domain" description="Mab-21-like nucleotidyltransferase" evidence="3">
    <location>
        <begin position="263"/>
        <end position="451"/>
    </location>
</feature>
<dbReference type="InterPro" id="IPR046906">
    <property type="entry name" value="Mab-21_HhH/H2TH-like"/>
</dbReference>
<feature type="domain" description="Mab-21-like HhH/H2TH-like" evidence="4">
    <location>
        <begin position="467"/>
        <end position="550"/>
    </location>
</feature>
<dbReference type="Gene3D" id="3.30.460.90">
    <property type="match status" value="1"/>
</dbReference>
<dbReference type="PANTHER" id="PTHR10656">
    <property type="entry name" value="CELL FATE DETERMINING PROTEIN MAB21-RELATED"/>
    <property type="match status" value="1"/>
</dbReference>